<reference evidence="5 6" key="1">
    <citation type="submission" date="2017-03" db="EMBL/GenBank/DDBJ databases">
        <title>Foreign affairs: Plasmid Transfer between Roseobacters and Rhizobia.</title>
        <authorList>
            <person name="Bartling P."/>
            <person name="Bunk B."/>
            <person name="Overmann J."/>
            <person name="Brinkmann H."/>
            <person name="Petersen J."/>
        </authorList>
    </citation>
    <scope>NUCLEOTIDE SEQUENCE [LARGE SCALE GENOMIC DNA]</scope>
    <source>
        <strain evidence="5 6">MACL11</strain>
    </source>
</reference>
<dbReference type="PRINTS" id="PR00413">
    <property type="entry name" value="HADHALOGNASE"/>
</dbReference>
<dbReference type="Proteomes" id="UP000191135">
    <property type="component" value="Chromosome"/>
</dbReference>
<evidence type="ECO:0000313" key="6">
    <source>
        <dbReference type="Proteomes" id="UP000191135"/>
    </source>
</evidence>
<dbReference type="RefSeq" id="WP_018063467.1">
    <property type="nucleotide sequence ID" value="NZ_AQWH01000003.1"/>
</dbReference>
<comment type="similarity">
    <text evidence="3">Belongs to the HAD-like hydrolase superfamily. CbbY/CbbZ/Gph/YieH family.</text>
</comment>
<dbReference type="EMBL" id="CP020330">
    <property type="protein sequence ID" value="AQZ49486.1"/>
    <property type="molecule type" value="Genomic_DNA"/>
</dbReference>
<dbReference type="PANTHER" id="PTHR43434">
    <property type="entry name" value="PHOSPHOGLYCOLATE PHOSPHATASE"/>
    <property type="match status" value="1"/>
</dbReference>
<evidence type="ECO:0000256" key="3">
    <source>
        <dbReference type="ARBA" id="ARBA00006171"/>
    </source>
</evidence>
<organism evidence="5 6">
    <name type="scientific">Martelella mediterranea DSM 17316</name>
    <dbReference type="NCBI Taxonomy" id="1122214"/>
    <lineage>
        <taxon>Bacteria</taxon>
        <taxon>Pseudomonadati</taxon>
        <taxon>Pseudomonadota</taxon>
        <taxon>Alphaproteobacteria</taxon>
        <taxon>Hyphomicrobiales</taxon>
        <taxon>Aurantimonadaceae</taxon>
        <taxon>Martelella</taxon>
    </lineage>
</organism>
<evidence type="ECO:0000256" key="1">
    <source>
        <dbReference type="ARBA" id="ARBA00000830"/>
    </source>
</evidence>
<dbReference type="eggNOG" id="COG0546">
    <property type="taxonomic scope" value="Bacteria"/>
</dbReference>
<dbReference type="InterPro" id="IPR006439">
    <property type="entry name" value="HAD-SF_hydro_IA"/>
</dbReference>
<name>A0A1U9YVM7_9HYPH</name>
<dbReference type="InterPro" id="IPR036412">
    <property type="entry name" value="HAD-like_sf"/>
</dbReference>
<keyword evidence="6" id="KW-1185">Reference proteome</keyword>
<dbReference type="Pfam" id="PF00702">
    <property type="entry name" value="Hydrolase"/>
    <property type="match status" value="1"/>
</dbReference>
<evidence type="ECO:0000313" key="5">
    <source>
        <dbReference type="EMBL" id="AQZ49486.1"/>
    </source>
</evidence>
<evidence type="ECO:0000256" key="2">
    <source>
        <dbReference type="ARBA" id="ARBA00004818"/>
    </source>
</evidence>
<comment type="pathway">
    <text evidence="2">Organic acid metabolism; glycolate biosynthesis; glycolate from 2-phosphoglycolate: step 1/1.</text>
</comment>
<evidence type="ECO:0000256" key="4">
    <source>
        <dbReference type="ARBA" id="ARBA00013078"/>
    </source>
</evidence>
<dbReference type="InterPro" id="IPR023198">
    <property type="entry name" value="PGP-like_dom2"/>
</dbReference>
<dbReference type="GO" id="GO:0005829">
    <property type="term" value="C:cytosol"/>
    <property type="evidence" value="ECO:0007669"/>
    <property type="project" value="TreeGrafter"/>
</dbReference>
<dbReference type="Gene3D" id="1.10.150.240">
    <property type="entry name" value="Putative phosphatase, domain 2"/>
    <property type="match status" value="1"/>
</dbReference>
<dbReference type="InterPro" id="IPR050155">
    <property type="entry name" value="HAD-like_hydrolase_sf"/>
</dbReference>
<comment type="catalytic activity">
    <reaction evidence="1">
        <text>2-phosphoglycolate + H2O = glycolate + phosphate</text>
        <dbReference type="Rhea" id="RHEA:14369"/>
        <dbReference type="ChEBI" id="CHEBI:15377"/>
        <dbReference type="ChEBI" id="CHEBI:29805"/>
        <dbReference type="ChEBI" id="CHEBI:43474"/>
        <dbReference type="ChEBI" id="CHEBI:58033"/>
        <dbReference type="EC" id="3.1.3.18"/>
    </reaction>
</comment>
<dbReference type="OrthoDB" id="9797743at2"/>
<proteinExistence type="inferred from homology"/>
<dbReference type="AlphaFoldDB" id="A0A1U9YVM7"/>
<dbReference type="GO" id="GO:0008967">
    <property type="term" value="F:phosphoglycolate phosphatase activity"/>
    <property type="evidence" value="ECO:0007669"/>
    <property type="project" value="UniProtKB-EC"/>
</dbReference>
<dbReference type="SFLD" id="SFLDS00003">
    <property type="entry name" value="Haloacid_Dehalogenase"/>
    <property type="match status" value="1"/>
</dbReference>
<accession>A0A1U9YVM7</accession>
<dbReference type="InterPro" id="IPR023214">
    <property type="entry name" value="HAD_sf"/>
</dbReference>
<dbReference type="NCBIfam" id="TIGR01549">
    <property type="entry name" value="HAD-SF-IA-v1"/>
    <property type="match status" value="1"/>
</dbReference>
<protein>
    <recommendedName>
        <fullName evidence="4">phosphoglycolate phosphatase</fullName>
        <ecNumber evidence="4">3.1.3.18</ecNumber>
    </recommendedName>
</protein>
<dbReference type="SFLD" id="SFLDG01129">
    <property type="entry name" value="C1.5:_HAD__Beta-PGM__Phosphata"/>
    <property type="match status" value="1"/>
</dbReference>
<dbReference type="GO" id="GO:0006281">
    <property type="term" value="P:DNA repair"/>
    <property type="evidence" value="ECO:0007669"/>
    <property type="project" value="TreeGrafter"/>
</dbReference>
<sequence length="242" mass="25147">MTASPIKAILFDKDGTLLDYQRTWAPINRAAADLAASGDPALAAHLLSVGGMDPESGQTSSNSLLAAGNTDEIARAWIEAGARFSVGELTAALDTLFTAAVSDAVPVTNLVKLFRNLHERGFRLGIASSDSQAAIEGLVERLSLTPWIDFIAGYDSGYGVKPEPGMLLAFCEAMGVSPAQTAVVGDNPHDMNMAISGGAGLRVGVLTGTGTRDVLQPLCDVCLPGIQTLATDIFENIAASRT</sequence>
<dbReference type="EC" id="3.1.3.18" evidence="4"/>
<dbReference type="STRING" id="1122214.Mame_00102"/>
<keyword evidence="5" id="KW-0378">Hydrolase</keyword>
<dbReference type="SUPFAM" id="SSF56784">
    <property type="entry name" value="HAD-like"/>
    <property type="match status" value="1"/>
</dbReference>
<dbReference type="Gene3D" id="3.40.50.1000">
    <property type="entry name" value="HAD superfamily/HAD-like"/>
    <property type="match status" value="1"/>
</dbReference>
<dbReference type="PANTHER" id="PTHR43434:SF1">
    <property type="entry name" value="PHOSPHOGLYCOLATE PHOSPHATASE"/>
    <property type="match status" value="1"/>
</dbReference>
<gene>
    <name evidence="5" type="primary">gph_1</name>
    <name evidence="5" type="ORF">Mame_00102</name>
</gene>
<dbReference type="KEGG" id="mmed:Mame_00102"/>